<name>A0A1G9H921_9ACTN</name>
<evidence type="ECO:0000313" key="2">
    <source>
        <dbReference type="EMBL" id="SDL09357.1"/>
    </source>
</evidence>
<keyword evidence="3" id="KW-1185">Reference proteome</keyword>
<dbReference type="PROSITE" id="PS50157">
    <property type="entry name" value="ZINC_FINGER_C2H2_2"/>
    <property type="match status" value="1"/>
</dbReference>
<reference evidence="2 3" key="1">
    <citation type="submission" date="2016-10" db="EMBL/GenBank/DDBJ databases">
        <authorList>
            <person name="de Groot N.N."/>
        </authorList>
    </citation>
    <scope>NUCLEOTIDE SEQUENCE [LARGE SCALE GENOMIC DNA]</scope>
    <source>
        <strain evidence="2 3">CGMCC 4.6533</strain>
    </source>
</reference>
<dbReference type="EMBL" id="FNDJ01000022">
    <property type="protein sequence ID" value="SDL09357.1"/>
    <property type="molecule type" value="Genomic_DNA"/>
</dbReference>
<dbReference type="InterPro" id="IPR011011">
    <property type="entry name" value="Znf_FYVE_PHD"/>
</dbReference>
<accession>A0A1G9H921</accession>
<evidence type="ECO:0000259" key="1">
    <source>
        <dbReference type="PROSITE" id="PS50157"/>
    </source>
</evidence>
<protein>
    <recommendedName>
        <fullName evidence="1">C2H2-type domain-containing protein</fullName>
    </recommendedName>
</protein>
<dbReference type="InterPro" id="IPR013087">
    <property type="entry name" value="Znf_C2H2_type"/>
</dbReference>
<dbReference type="PROSITE" id="PS00028">
    <property type="entry name" value="ZINC_FINGER_C2H2_1"/>
    <property type="match status" value="1"/>
</dbReference>
<dbReference type="AlphaFoldDB" id="A0A1G9H921"/>
<organism evidence="2 3">
    <name type="scientific">Nonomuraea jiangxiensis</name>
    <dbReference type="NCBI Taxonomy" id="633440"/>
    <lineage>
        <taxon>Bacteria</taxon>
        <taxon>Bacillati</taxon>
        <taxon>Actinomycetota</taxon>
        <taxon>Actinomycetes</taxon>
        <taxon>Streptosporangiales</taxon>
        <taxon>Streptosporangiaceae</taxon>
        <taxon>Nonomuraea</taxon>
    </lineage>
</organism>
<dbReference type="Proteomes" id="UP000199202">
    <property type="component" value="Unassembled WGS sequence"/>
</dbReference>
<evidence type="ECO:0000313" key="3">
    <source>
        <dbReference type="Proteomes" id="UP000199202"/>
    </source>
</evidence>
<sequence>MSFAADRCRRIWARAMRAYHLACARDDASAHGVAVPSGVWTCQRCGRVLLELGALREHLRLEHAA</sequence>
<feature type="domain" description="C2H2-type" evidence="1">
    <location>
        <begin position="40"/>
        <end position="65"/>
    </location>
</feature>
<proteinExistence type="predicted"/>
<gene>
    <name evidence="2" type="ORF">SAMN05421869_12227</name>
</gene>
<dbReference type="SUPFAM" id="SSF57903">
    <property type="entry name" value="FYVE/PHD zinc finger"/>
    <property type="match status" value="1"/>
</dbReference>